<dbReference type="GO" id="GO:0016787">
    <property type="term" value="F:hydrolase activity"/>
    <property type="evidence" value="ECO:0007669"/>
    <property type="project" value="UniProtKB-KW"/>
</dbReference>
<reference evidence="11" key="1">
    <citation type="submission" date="2020-04" db="EMBL/GenBank/DDBJ databases">
        <authorList>
            <person name="Neveu A P."/>
        </authorList>
    </citation>
    <scope>NUCLEOTIDE SEQUENCE</scope>
    <source>
        <tissue evidence="11">Whole embryo</tissue>
    </source>
</reference>
<dbReference type="Gene3D" id="3.30.428.10">
    <property type="entry name" value="HIT-like"/>
    <property type="match status" value="1"/>
</dbReference>
<evidence type="ECO:0000313" key="11">
    <source>
        <dbReference type="EMBL" id="CAB3252900.1"/>
    </source>
</evidence>
<keyword evidence="2" id="KW-0378">Hydrolase</keyword>
<comment type="similarity">
    <text evidence="4">Belongs to the HINT family.</text>
</comment>
<evidence type="ECO:0000256" key="7">
    <source>
        <dbReference type="PIRSR" id="PIRSR601310-1"/>
    </source>
</evidence>
<organism evidence="11">
    <name type="scientific">Phallusia mammillata</name>
    <dbReference type="NCBI Taxonomy" id="59560"/>
    <lineage>
        <taxon>Eukaryota</taxon>
        <taxon>Metazoa</taxon>
        <taxon>Chordata</taxon>
        <taxon>Tunicata</taxon>
        <taxon>Ascidiacea</taxon>
        <taxon>Phlebobranchia</taxon>
        <taxon>Ascidiidae</taxon>
        <taxon>Phallusia</taxon>
    </lineage>
</organism>
<evidence type="ECO:0000259" key="10">
    <source>
        <dbReference type="PROSITE" id="PS51084"/>
    </source>
</evidence>
<feature type="short sequence motif" description="Histidine triad motif" evidence="8 9">
    <location>
        <begin position="111"/>
        <end position="115"/>
    </location>
</feature>
<dbReference type="PROSITE" id="PS51084">
    <property type="entry name" value="HIT_2"/>
    <property type="match status" value="1"/>
</dbReference>
<evidence type="ECO:0000256" key="3">
    <source>
        <dbReference type="ARBA" id="ARBA00024472"/>
    </source>
</evidence>
<evidence type="ECO:0000256" key="4">
    <source>
        <dbReference type="ARBA" id="ARBA00025764"/>
    </source>
</evidence>
<evidence type="ECO:0000256" key="2">
    <source>
        <dbReference type="ARBA" id="ARBA00022801"/>
    </source>
</evidence>
<protein>
    <recommendedName>
        <fullName evidence="5">Adenosine 5'-monophosphoramidase HINT3</fullName>
    </recommendedName>
    <alternativeName>
        <fullName evidence="6">Histidine triad nucleotide-binding protein 3</fullName>
    </alternativeName>
</protein>
<dbReference type="AlphaFoldDB" id="A0A6F9DEG5"/>
<dbReference type="EMBL" id="LR785759">
    <property type="protein sequence ID" value="CAB3252900.1"/>
    <property type="molecule type" value="mRNA"/>
</dbReference>
<comment type="catalytic activity">
    <reaction evidence="3">
        <text>adenosine 5'-phosphoramidate + H2O = NH4(+) + AMP</text>
        <dbReference type="Rhea" id="RHEA:67916"/>
        <dbReference type="ChEBI" id="CHEBI:15377"/>
        <dbReference type="ChEBI" id="CHEBI:28938"/>
        <dbReference type="ChEBI" id="CHEBI:57890"/>
        <dbReference type="ChEBI" id="CHEBI:456215"/>
    </reaction>
</comment>
<keyword evidence="1" id="KW-0547">Nucleotide-binding</keyword>
<sequence length="151" mass="17575">MGNLWSSTPRECVFCKVLQSLESDENSKDTKILKYNETFAIFSDIKPAAEHHYLVVPRNHISNPKTLQGKEHANFVQEMYDFALSYVTELGLEKQEVRFGFRMPPFISVEHLHLHIISPFSNMSFVNSNLFKENSWYFLSPETLIKKLQTS</sequence>
<dbReference type="Pfam" id="PF11969">
    <property type="entry name" value="DcpS_C"/>
    <property type="match status" value="1"/>
</dbReference>
<dbReference type="InterPro" id="IPR036265">
    <property type="entry name" value="HIT-like_sf"/>
</dbReference>
<gene>
    <name evidence="11" type="primary">Hint3-001</name>
</gene>
<name>A0A6F9DEG5_9ASCI</name>
<evidence type="ECO:0000256" key="9">
    <source>
        <dbReference type="PROSITE-ProRule" id="PRU00464"/>
    </source>
</evidence>
<dbReference type="InterPro" id="IPR011146">
    <property type="entry name" value="HIT-like"/>
</dbReference>
<dbReference type="PANTHER" id="PTHR12486:SF5">
    <property type="entry name" value="ADENOSINE 5'-MONOPHOSPHORAMIDASE HINT3"/>
    <property type="match status" value="1"/>
</dbReference>
<dbReference type="InterPro" id="IPR001310">
    <property type="entry name" value="Histidine_triad_HIT"/>
</dbReference>
<feature type="domain" description="HIT" evidence="10">
    <location>
        <begin position="13"/>
        <end position="126"/>
    </location>
</feature>
<evidence type="ECO:0000256" key="5">
    <source>
        <dbReference type="ARBA" id="ARBA00039802"/>
    </source>
</evidence>
<dbReference type="PANTHER" id="PTHR12486">
    <property type="entry name" value="APRATAXIN-RELATED"/>
    <property type="match status" value="1"/>
</dbReference>
<dbReference type="SUPFAM" id="SSF54197">
    <property type="entry name" value="HIT-like"/>
    <property type="match status" value="1"/>
</dbReference>
<accession>A0A6F9DEG5</accession>
<evidence type="ECO:0000256" key="6">
    <source>
        <dbReference type="ARBA" id="ARBA00042361"/>
    </source>
</evidence>
<dbReference type="PRINTS" id="PR00332">
    <property type="entry name" value="HISTRIAD"/>
</dbReference>
<evidence type="ECO:0000256" key="8">
    <source>
        <dbReference type="PIRSR" id="PIRSR601310-3"/>
    </source>
</evidence>
<dbReference type="GO" id="GO:0000166">
    <property type="term" value="F:nucleotide binding"/>
    <property type="evidence" value="ECO:0007669"/>
    <property type="project" value="UniProtKB-KW"/>
</dbReference>
<evidence type="ECO:0000256" key="1">
    <source>
        <dbReference type="ARBA" id="ARBA00022741"/>
    </source>
</evidence>
<proteinExistence type="evidence at transcript level"/>
<feature type="active site" description="Tele-AMP-histidine intermediate" evidence="7">
    <location>
        <position position="113"/>
    </location>
</feature>